<feature type="transmembrane region" description="Helical" evidence="7">
    <location>
        <begin position="91"/>
        <end position="108"/>
    </location>
</feature>
<accession>A0A1V1PGJ2</accession>
<keyword evidence="6 7" id="KW-0472">Membrane</keyword>
<dbReference type="GO" id="GO:0000030">
    <property type="term" value="F:mannosyltransferase activity"/>
    <property type="evidence" value="ECO:0007669"/>
    <property type="project" value="InterPro"/>
</dbReference>
<keyword evidence="5 7" id="KW-1133">Transmembrane helix</keyword>
<feature type="domain" description="ArnT-like N-terminal" evidence="8">
    <location>
        <begin position="91"/>
        <end position="192"/>
    </location>
</feature>
<dbReference type="GO" id="GO:0006493">
    <property type="term" value="P:protein O-linked glycosylation"/>
    <property type="evidence" value="ECO:0007669"/>
    <property type="project" value="InterPro"/>
</dbReference>
<protein>
    <submittedName>
        <fullName evidence="9">Dolichyl-phosphate-mannose-protein mannosyltransferase protein</fullName>
    </submittedName>
</protein>
<evidence type="ECO:0000256" key="7">
    <source>
        <dbReference type="SAM" id="Phobius"/>
    </source>
</evidence>
<name>A0A1V1PGJ2_9BACT</name>
<dbReference type="AlphaFoldDB" id="A0A1V1PGJ2"/>
<dbReference type="EMBL" id="ATBP01000034">
    <property type="protein sequence ID" value="ETR73873.1"/>
    <property type="molecule type" value="Genomic_DNA"/>
</dbReference>
<feature type="transmembrane region" description="Helical" evidence="7">
    <location>
        <begin position="12"/>
        <end position="31"/>
    </location>
</feature>
<sequence length="198" mass="22654">MKKNMLTGISYGLPLLFLLFIGLFLFIEAILNVTPPITRDALIHHLAIPKIWLHHQTLHPIPWSNFSYYPMNIQLLYMVCLWIGSDILPKFIHMLFGLGCGLLIFKFIKDRLGKIWGLLGFSMFLSLPVVVWLSTAAYVDLGLTFFTTASMIYLIRFQWDNPEQMNNLVCSAICMGVALGIKYNALIVFAFLISPYFI</sequence>
<evidence type="ECO:0000313" key="9">
    <source>
        <dbReference type="EMBL" id="ETR73873.1"/>
    </source>
</evidence>
<dbReference type="Proteomes" id="UP000189670">
    <property type="component" value="Unassembled WGS sequence"/>
</dbReference>
<evidence type="ECO:0000256" key="3">
    <source>
        <dbReference type="ARBA" id="ARBA00022679"/>
    </source>
</evidence>
<keyword evidence="4 7" id="KW-0812">Transmembrane</keyword>
<organism evidence="9 10">
    <name type="scientific">Candidatus Magnetoglobus multicellularis str. Araruama</name>
    <dbReference type="NCBI Taxonomy" id="890399"/>
    <lineage>
        <taxon>Bacteria</taxon>
        <taxon>Pseudomonadati</taxon>
        <taxon>Thermodesulfobacteriota</taxon>
        <taxon>Desulfobacteria</taxon>
        <taxon>Desulfobacterales</taxon>
        <taxon>Desulfobacteraceae</taxon>
        <taxon>Candidatus Magnetoglobus</taxon>
    </lineage>
</organism>
<evidence type="ECO:0000256" key="5">
    <source>
        <dbReference type="ARBA" id="ARBA00022989"/>
    </source>
</evidence>
<feature type="transmembrane region" description="Helical" evidence="7">
    <location>
        <begin position="168"/>
        <end position="193"/>
    </location>
</feature>
<comment type="subcellular location">
    <subcellularLocation>
        <location evidence="1">Endomembrane system</location>
        <topology evidence="1">Multi-pass membrane protein</topology>
    </subcellularLocation>
</comment>
<dbReference type="InterPro" id="IPR003342">
    <property type="entry name" value="ArnT-like_N"/>
</dbReference>
<keyword evidence="3 9" id="KW-0808">Transferase</keyword>
<keyword evidence="2 9" id="KW-0328">Glycosyltransferase</keyword>
<comment type="caution">
    <text evidence="9">The sequence shown here is derived from an EMBL/GenBank/DDBJ whole genome shotgun (WGS) entry which is preliminary data.</text>
</comment>
<feature type="transmembrane region" description="Helical" evidence="7">
    <location>
        <begin position="139"/>
        <end position="156"/>
    </location>
</feature>
<evidence type="ECO:0000313" key="10">
    <source>
        <dbReference type="Proteomes" id="UP000189670"/>
    </source>
</evidence>
<dbReference type="GO" id="GO:0016020">
    <property type="term" value="C:membrane"/>
    <property type="evidence" value="ECO:0007669"/>
    <property type="project" value="InterPro"/>
</dbReference>
<evidence type="ECO:0000256" key="4">
    <source>
        <dbReference type="ARBA" id="ARBA00022692"/>
    </source>
</evidence>
<evidence type="ECO:0000256" key="2">
    <source>
        <dbReference type="ARBA" id="ARBA00022676"/>
    </source>
</evidence>
<reference evidence="10" key="1">
    <citation type="submission" date="2012-11" db="EMBL/GenBank/DDBJ databases">
        <authorList>
            <person name="Lucero-Rivera Y.E."/>
            <person name="Tovar-Ramirez D."/>
        </authorList>
    </citation>
    <scope>NUCLEOTIDE SEQUENCE [LARGE SCALE GENOMIC DNA]</scope>
    <source>
        <strain evidence="10">Araruama</strain>
    </source>
</reference>
<dbReference type="Pfam" id="PF02366">
    <property type="entry name" value="PMT"/>
    <property type="match status" value="1"/>
</dbReference>
<feature type="transmembrane region" description="Helical" evidence="7">
    <location>
        <begin position="115"/>
        <end position="133"/>
    </location>
</feature>
<proteinExistence type="predicted"/>
<gene>
    <name evidence="9" type="ORF">OMM_00624</name>
</gene>
<evidence type="ECO:0000259" key="8">
    <source>
        <dbReference type="Pfam" id="PF02366"/>
    </source>
</evidence>
<dbReference type="GO" id="GO:0012505">
    <property type="term" value="C:endomembrane system"/>
    <property type="evidence" value="ECO:0007669"/>
    <property type="project" value="UniProtKB-SubCell"/>
</dbReference>
<evidence type="ECO:0000256" key="1">
    <source>
        <dbReference type="ARBA" id="ARBA00004127"/>
    </source>
</evidence>
<evidence type="ECO:0000256" key="6">
    <source>
        <dbReference type="ARBA" id="ARBA00023136"/>
    </source>
</evidence>